<dbReference type="AlphaFoldDB" id="A0A3Q0ER99"/>
<proteinExistence type="predicted"/>
<dbReference type="GeneID" id="111240995"/>
<organism evidence="1 2">
    <name type="scientific">Vigna radiata var. radiata</name>
    <name type="common">Mung bean</name>
    <name type="synonym">Phaseolus aureus</name>
    <dbReference type="NCBI Taxonomy" id="3916"/>
    <lineage>
        <taxon>Eukaryota</taxon>
        <taxon>Viridiplantae</taxon>
        <taxon>Streptophyta</taxon>
        <taxon>Embryophyta</taxon>
        <taxon>Tracheophyta</taxon>
        <taxon>Spermatophyta</taxon>
        <taxon>Magnoliopsida</taxon>
        <taxon>eudicotyledons</taxon>
        <taxon>Gunneridae</taxon>
        <taxon>Pentapetalae</taxon>
        <taxon>rosids</taxon>
        <taxon>fabids</taxon>
        <taxon>Fabales</taxon>
        <taxon>Fabaceae</taxon>
        <taxon>Papilionoideae</taxon>
        <taxon>50 kb inversion clade</taxon>
        <taxon>NPAAA clade</taxon>
        <taxon>indigoferoid/millettioid clade</taxon>
        <taxon>Phaseoleae</taxon>
        <taxon>Vigna</taxon>
    </lineage>
</organism>
<gene>
    <name evidence="2" type="primary">LOC111240995</name>
</gene>
<accession>A0A3Q0ER99</accession>
<sequence>MKNAFCLCLGSQLKISFRFSLKKFLPRSSLQRFSIIVNSWLWRFLVVVKLRVVDISLVPLLITFLDFYLSFDVIKGNKQPALRNKFGVKCLSGFLCCSYYRGTITSCATTDGLSVDITQR</sequence>
<dbReference type="RefSeq" id="XP_022632959.1">
    <property type="nucleotide sequence ID" value="XM_022777238.1"/>
</dbReference>
<dbReference type="KEGG" id="vra:111240995"/>
<keyword evidence="1" id="KW-1185">Reference proteome</keyword>
<protein>
    <submittedName>
        <fullName evidence="2">Uncharacterized protein LOC111240995</fullName>
    </submittedName>
</protein>
<evidence type="ECO:0000313" key="1">
    <source>
        <dbReference type="Proteomes" id="UP000087766"/>
    </source>
</evidence>
<reference evidence="2" key="1">
    <citation type="submission" date="2025-08" db="UniProtKB">
        <authorList>
            <consortium name="RefSeq"/>
        </authorList>
    </citation>
    <scope>IDENTIFICATION</scope>
    <source>
        <tissue evidence="2">Leaf</tissue>
    </source>
</reference>
<evidence type="ECO:0000313" key="2">
    <source>
        <dbReference type="RefSeq" id="XP_022632959.1"/>
    </source>
</evidence>
<name>A0A3Q0ER99_VIGRR</name>
<dbReference type="Proteomes" id="UP000087766">
    <property type="component" value="Unplaced"/>
</dbReference>